<dbReference type="STRING" id="649349.Lbys_2494"/>
<protein>
    <recommendedName>
        <fullName evidence="4">DUF2911 domain-containing protein</fullName>
    </recommendedName>
</protein>
<evidence type="ECO:0000256" key="1">
    <source>
        <dbReference type="SAM" id="SignalP"/>
    </source>
</evidence>
<reference key="1">
    <citation type="submission" date="2010-11" db="EMBL/GenBank/DDBJ databases">
        <title>The complete genome of Leadbetterella byssophila DSM 17132.</title>
        <authorList>
            <consortium name="US DOE Joint Genome Institute (JGI-PGF)"/>
            <person name="Lucas S."/>
            <person name="Copeland A."/>
            <person name="Lapidus A."/>
            <person name="Glavina del Rio T."/>
            <person name="Dalin E."/>
            <person name="Tice H."/>
            <person name="Bruce D."/>
            <person name="Goodwin L."/>
            <person name="Pitluck S."/>
            <person name="Kyrpides N."/>
            <person name="Mavromatis K."/>
            <person name="Ivanova N."/>
            <person name="Teshima H."/>
            <person name="Brettin T."/>
            <person name="Detter J.C."/>
            <person name="Han C."/>
            <person name="Tapia R."/>
            <person name="Land M."/>
            <person name="Hauser L."/>
            <person name="Markowitz V."/>
            <person name="Cheng J.-F."/>
            <person name="Hugenholtz P."/>
            <person name="Woyke T."/>
            <person name="Wu D."/>
            <person name="Tindall B."/>
            <person name="Pomrenke H.G."/>
            <person name="Brambilla E."/>
            <person name="Klenk H.-P."/>
            <person name="Eisen J.A."/>
        </authorList>
    </citation>
    <scope>NUCLEOTIDE SEQUENCE [LARGE SCALE GENOMIC DNA]</scope>
    <source>
        <strain>DSM 17132</strain>
    </source>
</reference>
<dbReference type="RefSeq" id="WP_013409198.1">
    <property type="nucleotide sequence ID" value="NC_014655.1"/>
</dbReference>
<feature type="chain" id="PRO_5003188287" description="DUF2911 domain-containing protein" evidence="1">
    <location>
        <begin position="19"/>
        <end position="166"/>
    </location>
</feature>
<organism evidence="2 3">
    <name type="scientific">Leadbetterella byssophila (strain DSM 17132 / JCM 16389 / KACC 11308 / NBRC 106382 / 4M15)</name>
    <dbReference type="NCBI Taxonomy" id="649349"/>
    <lineage>
        <taxon>Bacteria</taxon>
        <taxon>Pseudomonadati</taxon>
        <taxon>Bacteroidota</taxon>
        <taxon>Cytophagia</taxon>
        <taxon>Cytophagales</taxon>
        <taxon>Leadbetterellaceae</taxon>
        <taxon>Leadbetterella</taxon>
    </lineage>
</organism>
<gene>
    <name evidence="2" type="ordered locus">Lbys_2494</name>
</gene>
<dbReference type="EMBL" id="CP002305">
    <property type="protein sequence ID" value="ADQ18158.1"/>
    <property type="molecule type" value="Genomic_DNA"/>
</dbReference>
<name>E4RYC2_LEAB4</name>
<sequence>MKKLLVLFLAMFATAAFAQERKAPQSPTITSESANITVKYGQPSKRGRVIFGGLEQYGKVWRTGANAATEITFKKDVNFGGKPVKAGTYTLFSIPEEKEWTVILNSELKQFGAFGYEKIKDKNVAEVKVPVKKLSTPEEKLIIKSNDDKELIISWDDVLVSVPLKW</sequence>
<feature type="signal peptide" evidence="1">
    <location>
        <begin position="1"/>
        <end position="18"/>
    </location>
</feature>
<keyword evidence="3" id="KW-1185">Reference proteome</keyword>
<dbReference type="Pfam" id="PF11138">
    <property type="entry name" value="DUF2911"/>
    <property type="match status" value="1"/>
</dbReference>
<keyword evidence="1" id="KW-0732">Signal</keyword>
<dbReference type="KEGG" id="lby:Lbys_2494"/>
<dbReference type="InterPro" id="IPR021314">
    <property type="entry name" value="DUF2911"/>
</dbReference>
<accession>E4RYC2</accession>
<dbReference type="HOGENOM" id="CLU_107963_1_0_10"/>
<proteinExistence type="predicted"/>
<evidence type="ECO:0008006" key="4">
    <source>
        <dbReference type="Google" id="ProtNLM"/>
    </source>
</evidence>
<dbReference type="OrthoDB" id="195456at2"/>
<reference evidence="2 3" key="2">
    <citation type="journal article" date="2011" name="Stand. Genomic Sci.">
        <title>Complete genome sequence of Leadbetterella byssophila type strain (4M15).</title>
        <authorList>
            <person name="Abt B."/>
            <person name="Teshima H."/>
            <person name="Lucas S."/>
            <person name="Lapidus A."/>
            <person name="Del Rio T.G."/>
            <person name="Nolan M."/>
            <person name="Tice H."/>
            <person name="Cheng J.F."/>
            <person name="Pitluck S."/>
            <person name="Liolios K."/>
            <person name="Pagani I."/>
            <person name="Ivanova N."/>
            <person name="Mavromatis K."/>
            <person name="Pati A."/>
            <person name="Tapia R."/>
            <person name="Han C."/>
            <person name="Goodwin L."/>
            <person name="Chen A."/>
            <person name="Palaniappan K."/>
            <person name="Land M."/>
            <person name="Hauser L."/>
            <person name="Chang Y.J."/>
            <person name="Jeffries C.D."/>
            <person name="Rohde M."/>
            <person name="Goker M."/>
            <person name="Tindall B.J."/>
            <person name="Detter J.C."/>
            <person name="Woyke T."/>
            <person name="Bristow J."/>
            <person name="Eisen J.A."/>
            <person name="Markowitz V."/>
            <person name="Hugenholtz P."/>
            <person name="Klenk H.P."/>
            <person name="Kyrpides N.C."/>
        </authorList>
    </citation>
    <scope>NUCLEOTIDE SEQUENCE [LARGE SCALE GENOMIC DNA]</scope>
    <source>
        <strain evidence="3">DSM 17132 / JCM 16389 / KACC 11308 / NBRC 106382 / 4M15</strain>
    </source>
</reference>
<dbReference type="AlphaFoldDB" id="E4RYC2"/>
<evidence type="ECO:0000313" key="3">
    <source>
        <dbReference type="Proteomes" id="UP000007435"/>
    </source>
</evidence>
<dbReference type="Proteomes" id="UP000007435">
    <property type="component" value="Chromosome"/>
</dbReference>
<evidence type="ECO:0000313" key="2">
    <source>
        <dbReference type="EMBL" id="ADQ18158.1"/>
    </source>
</evidence>
<dbReference type="eggNOG" id="COG0457">
    <property type="taxonomic scope" value="Bacteria"/>
</dbReference>